<dbReference type="InParanoid" id="A0A7J6IU45"/>
<reference evidence="1 2" key="1">
    <citation type="submission" date="2012-08" db="EMBL/GenBank/DDBJ databases">
        <authorList>
            <person name="Gan P.H.P."/>
            <person name="Ikeda K."/>
            <person name="Irieda H."/>
            <person name="Narusaka M."/>
            <person name="O'Connell R.J."/>
            <person name="Narusaka Y."/>
            <person name="Takano Y."/>
            <person name="Kubo Y."/>
            <person name="Shirasu K."/>
        </authorList>
    </citation>
    <scope>NUCLEOTIDE SEQUENCE [LARGE SCALE GENOMIC DNA]</scope>
    <source>
        <strain evidence="1 2">Nara gc5</strain>
    </source>
</reference>
<name>A0A7J6IU45_COLFN</name>
<evidence type="ECO:0000313" key="2">
    <source>
        <dbReference type="Proteomes" id="UP000011096"/>
    </source>
</evidence>
<dbReference type="RefSeq" id="XP_066008147.1">
    <property type="nucleotide sequence ID" value="XM_066152387.1"/>
</dbReference>
<evidence type="ECO:0000313" key="1">
    <source>
        <dbReference type="EMBL" id="KAF4480633.1"/>
    </source>
</evidence>
<organism evidence="1 2">
    <name type="scientific">Colletotrichum fructicola (strain Nara gc5)</name>
    <name type="common">Anthracnose fungus</name>
    <name type="synonym">Colletotrichum gloeosporioides (strain Nara gc5)</name>
    <dbReference type="NCBI Taxonomy" id="1213859"/>
    <lineage>
        <taxon>Eukaryota</taxon>
        <taxon>Fungi</taxon>
        <taxon>Dikarya</taxon>
        <taxon>Ascomycota</taxon>
        <taxon>Pezizomycotina</taxon>
        <taxon>Sordariomycetes</taxon>
        <taxon>Hypocreomycetidae</taxon>
        <taxon>Glomerellales</taxon>
        <taxon>Glomerellaceae</taxon>
        <taxon>Colletotrichum</taxon>
        <taxon>Colletotrichum gloeosporioides species complex</taxon>
    </lineage>
</organism>
<dbReference type="GeneID" id="90980112"/>
<keyword evidence="2" id="KW-1185">Reference proteome</keyword>
<gene>
    <name evidence="1" type="ORF">CGGC5_v010597</name>
</gene>
<proteinExistence type="predicted"/>
<comment type="caution">
    <text evidence="1">The sequence shown here is derived from an EMBL/GenBank/DDBJ whole genome shotgun (WGS) entry which is preliminary data.</text>
</comment>
<sequence>MSLEVPRTRDGGSLKLEIIIPRAFLLARRSFPHNRPLYIPFNIFYSLTPKIRPLIARTYLTGLHGDGTRAIL</sequence>
<dbReference type="EMBL" id="ANPB02000006">
    <property type="protein sequence ID" value="KAF4480633.1"/>
    <property type="molecule type" value="Genomic_DNA"/>
</dbReference>
<accession>A0A7J6IU45</accession>
<reference evidence="1 2" key="2">
    <citation type="submission" date="2020-04" db="EMBL/GenBank/DDBJ databases">
        <title>Genome sequencing and assembly of multiple isolates from the Colletotrichum gloeosporioides species complex.</title>
        <authorList>
            <person name="Gan P."/>
            <person name="Shirasu K."/>
        </authorList>
    </citation>
    <scope>NUCLEOTIDE SEQUENCE [LARGE SCALE GENOMIC DNA]</scope>
    <source>
        <strain evidence="1 2">Nara gc5</strain>
    </source>
</reference>
<dbReference type="AlphaFoldDB" id="A0A7J6IU45"/>
<protein>
    <submittedName>
        <fullName evidence="1">Uncharacterized protein</fullName>
    </submittedName>
</protein>
<dbReference type="Proteomes" id="UP000011096">
    <property type="component" value="Unassembled WGS sequence"/>
</dbReference>